<keyword evidence="1" id="KW-0238">DNA-binding</keyword>
<evidence type="ECO:0000313" key="4">
    <source>
        <dbReference type="Proteomes" id="UP001597264"/>
    </source>
</evidence>
<name>A0ABW3U8I4_9GAMM</name>
<keyword evidence="4" id="KW-1185">Reference proteome</keyword>
<dbReference type="Gene3D" id="1.10.260.40">
    <property type="entry name" value="lambda repressor-like DNA-binding domains"/>
    <property type="match status" value="1"/>
</dbReference>
<dbReference type="InterPro" id="IPR050807">
    <property type="entry name" value="TransReg_Diox_bact_type"/>
</dbReference>
<dbReference type="InterPro" id="IPR010982">
    <property type="entry name" value="Lambda_DNA-bd_dom_sf"/>
</dbReference>
<gene>
    <name evidence="3" type="ORF">ACFQ2X_11460</name>
</gene>
<dbReference type="PROSITE" id="PS50943">
    <property type="entry name" value="HTH_CROC1"/>
    <property type="match status" value="1"/>
</dbReference>
<evidence type="ECO:0000259" key="2">
    <source>
        <dbReference type="PROSITE" id="PS50943"/>
    </source>
</evidence>
<evidence type="ECO:0000256" key="1">
    <source>
        <dbReference type="ARBA" id="ARBA00023125"/>
    </source>
</evidence>
<dbReference type="Proteomes" id="UP001597264">
    <property type="component" value="Unassembled WGS sequence"/>
</dbReference>
<accession>A0ABW3U8I4</accession>
<dbReference type="SUPFAM" id="SSF47413">
    <property type="entry name" value="lambda repressor-like DNA-binding domains"/>
    <property type="match status" value="1"/>
</dbReference>
<sequence length="83" mass="9033">MANADTPSIGAIFGDVIRRRRADIGISQEELAHRAGVDRTYVSRIERGVRQPTITTLIGLGLALEVSASELVAEVERIYLAAR</sequence>
<dbReference type="InterPro" id="IPR001387">
    <property type="entry name" value="Cro/C1-type_HTH"/>
</dbReference>
<evidence type="ECO:0000313" key="3">
    <source>
        <dbReference type="EMBL" id="MFD1217218.1"/>
    </source>
</evidence>
<dbReference type="PANTHER" id="PTHR46797:SF1">
    <property type="entry name" value="METHYLPHOSPHONATE SYNTHASE"/>
    <property type="match status" value="1"/>
</dbReference>
<dbReference type="CDD" id="cd00093">
    <property type="entry name" value="HTH_XRE"/>
    <property type="match status" value="1"/>
</dbReference>
<dbReference type="RefSeq" id="WP_377563983.1">
    <property type="nucleotide sequence ID" value="NZ_CP087715.1"/>
</dbReference>
<feature type="domain" description="HTH cro/C1-type" evidence="2">
    <location>
        <begin position="17"/>
        <end position="71"/>
    </location>
</feature>
<dbReference type="EMBL" id="JBHTLR010000011">
    <property type="protein sequence ID" value="MFD1217218.1"/>
    <property type="molecule type" value="Genomic_DNA"/>
</dbReference>
<proteinExistence type="predicted"/>
<reference evidence="4" key="1">
    <citation type="journal article" date="2019" name="Int. J. Syst. Evol. Microbiol.">
        <title>The Global Catalogue of Microorganisms (GCM) 10K type strain sequencing project: providing services to taxonomists for standard genome sequencing and annotation.</title>
        <authorList>
            <consortium name="The Broad Institute Genomics Platform"/>
            <consortium name="The Broad Institute Genome Sequencing Center for Infectious Disease"/>
            <person name="Wu L."/>
            <person name="Ma J."/>
        </authorList>
    </citation>
    <scope>NUCLEOTIDE SEQUENCE [LARGE SCALE GENOMIC DNA]</scope>
    <source>
        <strain evidence="4">CCUG 54356</strain>
    </source>
</reference>
<dbReference type="Pfam" id="PF01381">
    <property type="entry name" value="HTH_3"/>
    <property type="match status" value="1"/>
</dbReference>
<protein>
    <submittedName>
        <fullName evidence="3">Helix-turn-helix domain-containing protein</fullName>
    </submittedName>
</protein>
<dbReference type="PANTHER" id="PTHR46797">
    <property type="entry name" value="HTH-TYPE TRANSCRIPTIONAL REGULATOR"/>
    <property type="match status" value="1"/>
</dbReference>
<comment type="caution">
    <text evidence="3">The sequence shown here is derived from an EMBL/GenBank/DDBJ whole genome shotgun (WGS) entry which is preliminary data.</text>
</comment>
<dbReference type="SMART" id="SM00530">
    <property type="entry name" value="HTH_XRE"/>
    <property type="match status" value="1"/>
</dbReference>
<organism evidence="3 4">
    <name type="scientific">Microbulbifer celer</name>
    <dbReference type="NCBI Taxonomy" id="435905"/>
    <lineage>
        <taxon>Bacteria</taxon>
        <taxon>Pseudomonadati</taxon>
        <taxon>Pseudomonadota</taxon>
        <taxon>Gammaproteobacteria</taxon>
        <taxon>Cellvibrionales</taxon>
        <taxon>Microbulbiferaceae</taxon>
        <taxon>Microbulbifer</taxon>
    </lineage>
</organism>